<keyword evidence="2" id="KW-1185">Reference proteome</keyword>
<evidence type="ECO:0000313" key="2">
    <source>
        <dbReference type="Proteomes" id="UP001202248"/>
    </source>
</evidence>
<gene>
    <name evidence="1" type="ORF">MKP09_19645</name>
</gene>
<proteinExistence type="predicted"/>
<reference evidence="1 2" key="1">
    <citation type="submission" date="2022-02" db="EMBL/GenBank/DDBJ databases">
        <authorList>
            <person name="Min J."/>
        </authorList>
    </citation>
    <scope>NUCLEOTIDE SEQUENCE [LARGE SCALE GENOMIC DNA]</scope>
    <source>
        <strain evidence="1 2">GR10-1</strain>
    </source>
</reference>
<dbReference type="RefSeq" id="WP_240831984.1">
    <property type="nucleotide sequence ID" value="NZ_JAKWBL010000004.1"/>
</dbReference>
<protein>
    <submittedName>
        <fullName evidence="1">Uncharacterized protein</fullName>
    </submittedName>
</protein>
<comment type="caution">
    <text evidence="1">The sequence shown here is derived from an EMBL/GenBank/DDBJ whole genome shotgun (WGS) entry which is preliminary data.</text>
</comment>
<evidence type="ECO:0000313" key="1">
    <source>
        <dbReference type="EMBL" id="MCH5599965.1"/>
    </source>
</evidence>
<dbReference type="EMBL" id="JAKWBL010000004">
    <property type="protein sequence ID" value="MCH5599965.1"/>
    <property type="molecule type" value="Genomic_DNA"/>
</dbReference>
<dbReference type="Proteomes" id="UP001202248">
    <property type="component" value="Unassembled WGS sequence"/>
</dbReference>
<name>A0ABS9SNP1_9BACT</name>
<sequence>MVSLKLIAQYFVLAIFIFNNDCIAQTAVQRNILHKITNEQNLKSLLLTPEEWVPYPKYKDRAGWENFLGTYKNALISEGEKS</sequence>
<organism evidence="1 2">
    <name type="scientific">Niabella ginsengisoli</name>
    <dbReference type="NCBI Taxonomy" id="522298"/>
    <lineage>
        <taxon>Bacteria</taxon>
        <taxon>Pseudomonadati</taxon>
        <taxon>Bacteroidota</taxon>
        <taxon>Chitinophagia</taxon>
        <taxon>Chitinophagales</taxon>
        <taxon>Chitinophagaceae</taxon>
        <taxon>Niabella</taxon>
    </lineage>
</organism>
<accession>A0ABS9SNP1</accession>